<accession>A0A915E8Z3</accession>
<keyword evidence="1" id="KW-0812">Transmembrane</keyword>
<name>A0A915E8Z3_9BILA</name>
<dbReference type="WBParaSite" id="jg3332">
    <property type="protein sequence ID" value="jg3332"/>
    <property type="gene ID" value="jg3332"/>
</dbReference>
<proteinExistence type="predicted"/>
<evidence type="ECO:0000256" key="1">
    <source>
        <dbReference type="SAM" id="Phobius"/>
    </source>
</evidence>
<dbReference type="AlphaFoldDB" id="A0A915E8Z3"/>
<keyword evidence="1" id="KW-0472">Membrane</keyword>
<feature type="transmembrane region" description="Helical" evidence="1">
    <location>
        <begin position="146"/>
        <end position="167"/>
    </location>
</feature>
<keyword evidence="1" id="KW-1133">Transmembrane helix</keyword>
<keyword evidence="2" id="KW-1185">Reference proteome</keyword>
<sequence length="241" mass="26593">MGPPSMVLDKWRSCDFLPPRWINSLDKTKSVQRDGAGGLQVIDICQCQFQFSFLDSMTTRRVFVVQRSPAIAKHCYGVPRIRQISGSLNRHPSSNCKSANLLNDGMVYKASAGSWFDTLTSPITAVSNAVNKGADTVQITVIIASLGMWSCCVIISLGILSLLHTCIREGRQDKLKRRKARITRLLGCGVGTGSADYNGVRTYEITYSYSKPQPDKFTVKSALIEEFKGAFPSQNSVYKPV</sequence>
<dbReference type="Proteomes" id="UP000887574">
    <property type="component" value="Unplaced"/>
</dbReference>
<evidence type="ECO:0000313" key="2">
    <source>
        <dbReference type="Proteomes" id="UP000887574"/>
    </source>
</evidence>
<protein>
    <submittedName>
        <fullName evidence="3">Uncharacterized protein</fullName>
    </submittedName>
</protein>
<organism evidence="2 3">
    <name type="scientific">Ditylenchus dipsaci</name>
    <dbReference type="NCBI Taxonomy" id="166011"/>
    <lineage>
        <taxon>Eukaryota</taxon>
        <taxon>Metazoa</taxon>
        <taxon>Ecdysozoa</taxon>
        <taxon>Nematoda</taxon>
        <taxon>Chromadorea</taxon>
        <taxon>Rhabditida</taxon>
        <taxon>Tylenchina</taxon>
        <taxon>Tylenchomorpha</taxon>
        <taxon>Sphaerularioidea</taxon>
        <taxon>Anguinidae</taxon>
        <taxon>Anguininae</taxon>
        <taxon>Ditylenchus</taxon>
    </lineage>
</organism>
<reference evidence="3" key="1">
    <citation type="submission" date="2022-11" db="UniProtKB">
        <authorList>
            <consortium name="WormBaseParasite"/>
        </authorList>
    </citation>
    <scope>IDENTIFICATION</scope>
</reference>
<evidence type="ECO:0000313" key="3">
    <source>
        <dbReference type="WBParaSite" id="jg3332"/>
    </source>
</evidence>